<dbReference type="Proteomes" id="UP000822862">
    <property type="component" value="Chromosome"/>
</dbReference>
<reference evidence="2 3" key="2">
    <citation type="submission" date="2021-05" db="EMBL/GenBank/DDBJ databases">
        <title>Ecology and evolution of chlamydial symbionts of arthropods.</title>
        <authorList>
            <person name="Halter T."/>
            <person name="Sixt B.S."/>
            <person name="Toenshoff E.R."/>
            <person name="Koestlbacher S."/>
            <person name="Schulz F."/>
            <person name="Kostanjsek R."/>
            <person name="Collingro A."/>
            <person name="Hendrickx F."/>
            <person name="Horn M."/>
        </authorList>
    </citation>
    <scope>NUCLEOTIDE SEQUENCE [LARGE SCALE GENOMIC DNA]</scope>
    <source>
        <strain evidence="2 3">15C</strain>
    </source>
</reference>
<dbReference type="InterPro" id="IPR036113">
    <property type="entry name" value="Asp/Glu-ADT_sf_sub_c"/>
</dbReference>
<dbReference type="EC" id="6.3.5.-" evidence="1"/>
<dbReference type="EMBL" id="CP075585">
    <property type="protein sequence ID" value="QZA58872.1"/>
    <property type="molecule type" value="Genomic_DNA"/>
</dbReference>
<dbReference type="RefSeq" id="WP_194845432.1">
    <property type="nucleotide sequence ID" value="NZ_CP075585.1"/>
</dbReference>
<dbReference type="GO" id="GO:0016874">
    <property type="term" value="F:ligase activity"/>
    <property type="evidence" value="ECO:0007669"/>
    <property type="project" value="UniProtKB-KW"/>
</dbReference>
<dbReference type="PANTHER" id="PTHR15004:SF0">
    <property type="entry name" value="GLUTAMYL-TRNA(GLN) AMIDOTRANSFERASE SUBUNIT C, MITOCHONDRIAL"/>
    <property type="match status" value="1"/>
</dbReference>
<dbReference type="SUPFAM" id="SSF141000">
    <property type="entry name" value="Glu-tRNAGln amidotransferase C subunit"/>
    <property type="match status" value="1"/>
</dbReference>
<dbReference type="NCBIfam" id="TIGR00135">
    <property type="entry name" value="gatC"/>
    <property type="match status" value="1"/>
</dbReference>
<keyword evidence="1" id="KW-0648">Protein biosynthesis</keyword>
<comment type="subunit">
    <text evidence="1">Heterotrimer of A, B and C subunits.</text>
</comment>
<gene>
    <name evidence="1" type="primary">gatC</name>
    <name evidence="2" type="ORF">RHAB15C_0000752</name>
</gene>
<protein>
    <recommendedName>
        <fullName evidence="1">Aspartyl/glutamyl-tRNA(Asn/Gln) amidotransferase subunit C</fullName>
        <shortName evidence="1">Asp/Glu-ADT subunit C</shortName>
        <ecNumber evidence="1">6.3.5.-</ecNumber>
    </recommendedName>
</protein>
<accession>A0ABX8YZU4</accession>
<dbReference type="PANTHER" id="PTHR15004">
    <property type="entry name" value="GLUTAMYL-TRNA(GLN) AMIDOTRANSFERASE SUBUNIT C, MITOCHONDRIAL"/>
    <property type="match status" value="1"/>
</dbReference>
<organism evidence="2 3">
    <name type="scientific">Candidatus Rhabdochlamydia porcellionis</name>
    <dbReference type="NCBI Taxonomy" id="225148"/>
    <lineage>
        <taxon>Bacteria</taxon>
        <taxon>Pseudomonadati</taxon>
        <taxon>Chlamydiota</taxon>
        <taxon>Chlamydiia</taxon>
        <taxon>Parachlamydiales</taxon>
        <taxon>Candidatus Rhabdochlamydiaceae</taxon>
        <taxon>Candidatus Rhabdochlamydia</taxon>
    </lineage>
</organism>
<proteinExistence type="inferred from homology"/>
<comment type="catalytic activity">
    <reaction evidence="1">
        <text>L-aspartyl-tRNA(Asn) + L-glutamine + ATP + H2O = L-asparaginyl-tRNA(Asn) + L-glutamate + ADP + phosphate + 2 H(+)</text>
        <dbReference type="Rhea" id="RHEA:14513"/>
        <dbReference type="Rhea" id="RHEA-COMP:9674"/>
        <dbReference type="Rhea" id="RHEA-COMP:9677"/>
        <dbReference type="ChEBI" id="CHEBI:15377"/>
        <dbReference type="ChEBI" id="CHEBI:15378"/>
        <dbReference type="ChEBI" id="CHEBI:29985"/>
        <dbReference type="ChEBI" id="CHEBI:30616"/>
        <dbReference type="ChEBI" id="CHEBI:43474"/>
        <dbReference type="ChEBI" id="CHEBI:58359"/>
        <dbReference type="ChEBI" id="CHEBI:78515"/>
        <dbReference type="ChEBI" id="CHEBI:78516"/>
        <dbReference type="ChEBI" id="CHEBI:456216"/>
    </reaction>
</comment>
<dbReference type="Gene3D" id="1.10.20.60">
    <property type="entry name" value="Glu-tRNAGln amidotransferase C subunit, N-terminal domain"/>
    <property type="match status" value="1"/>
</dbReference>
<keyword evidence="1" id="KW-0067">ATP-binding</keyword>
<comment type="similarity">
    <text evidence="1">Belongs to the GatC family.</text>
</comment>
<keyword evidence="1 2" id="KW-0436">Ligase</keyword>
<keyword evidence="1" id="KW-0547">Nucleotide-binding</keyword>
<comment type="catalytic activity">
    <reaction evidence="1">
        <text>L-glutamyl-tRNA(Gln) + L-glutamine + ATP + H2O = L-glutaminyl-tRNA(Gln) + L-glutamate + ADP + phosphate + H(+)</text>
        <dbReference type="Rhea" id="RHEA:17521"/>
        <dbReference type="Rhea" id="RHEA-COMP:9681"/>
        <dbReference type="Rhea" id="RHEA-COMP:9684"/>
        <dbReference type="ChEBI" id="CHEBI:15377"/>
        <dbReference type="ChEBI" id="CHEBI:15378"/>
        <dbReference type="ChEBI" id="CHEBI:29985"/>
        <dbReference type="ChEBI" id="CHEBI:30616"/>
        <dbReference type="ChEBI" id="CHEBI:43474"/>
        <dbReference type="ChEBI" id="CHEBI:58359"/>
        <dbReference type="ChEBI" id="CHEBI:78520"/>
        <dbReference type="ChEBI" id="CHEBI:78521"/>
        <dbReference type="ChEBI" id="CHEBI:456216"/>
    </reaction>
</comment>
<reference evidence="2 3" key="1">
    <citation type="submission" date="2020-01" db="EMBL/GenBank/DDBJ databases">
        <authorList>
            <person name="Sixt B."/>
            <person name="Schulz F."/>
            <person name="Kostanjsek R."/>
            <person name="Koestlbacher S."/>
            <person name="Collingro A."/>
            <person name="Toenshoff E."/>
            <person name="Horn M."/>
        </authorList>
    </citation>
    <scope>NUCLEOTIDE SEQUENCE [LARGE SCALE GENOMIC DNA]</scope>
    <source>
        <strain evidence="2 3">15C</strain>
    </source>
</reference>
<comment type="function">
    <text evidence="1">Allows the formation of correctly charged Asn-tRNA(Asn) or Gln-tRNA(Gln) through the transamidation of misacylated Asp-tRNA(Asn) or Glu-tRNA(Gln) in organisms which lack either or both of asparaginyl-tRNA or glutaminyl-tRNA synthetases. The reaction takes place in the presence of glutamine and ATP through an activated phospho-Asp-tRNA(Asn) or phospho-Glu-tRNA(Gln).</text>
</comment>
<evidence type="ECO:0000313" key="3">
    <source>
        <dbReference type="Proteomes" id="UP000822862"/>
    </source>
</evidence>
<dbReference type="HAMAP" id="MF_00122">
    <property type="entry name" value="GatC"/>
    <property type="match status" value="1"/>
</dbReference>
<name>A0ABX8YZU4_9BACT</name>
<dbReference type="Pfam" id="PF02686">
    <property type="entry name" value="GatC"/>
    <property type="match status" value="1"/>
</dbReference>
<dbReference type="InterPro" id="IPR003837">
    <property type="entry name" value="GatC"/>
</dbReference>
<evidence type="ECO:0000256" key="1">
    <source>
        <dbReference type="HAMAP-Rule" id="MF_00122"/>
    </source>
</evidence>
<keyword evidence="3" id="KW-1185">Reference proteome</keyword>
<sequence length="101" mass="11479">MTKFDEEDLEKLNKLSRLGEATHEEKKAISKHLKKVLGYMELLSEIDTTDIPTCYQVGEIQNSVTRDDIAMNTLSREQFLENAPSYVGGMIRVPTVINFSN</sequence>
<evidence type="ECO:0000313" key="2">
    <source>
        <dbReference type="EMBL" id="QZA58872.1"/>
    </source>
</evidence>